<keyword evidence="7" id="KW-1185">Reference proteome</keyword>
<dbReference type="PANTHER" id="PTHR43712">
    <property type="entry name" value="PUTATIVE (AFU_ORTHOLOGUE AFUA_4G14580)-RELATED"/>
    <property type="match status" value="1"/>
</dbReference>
<dbReference type="PANTHER" id="PTHR43712:SF2">
    <property type="entry name" value="O-METHYLTRANSFERASE CICE"/>
    <property type="match status" value="1"/>
</dbReference>
<dbReference type="SUPFAM" id="SSF53335">
    <property type="entry name" value="S-adenosyl-L-methionine-dependent methyltransferases"/>
    <property type="match status" value="1"/>
</dbReference>
<evidence type="ECO:0000259" key="5">
    <source>
        <dbReference type="Pfam" id="PF08100"/>
    </source>
</evidence>
<evidence type="ECO:0000256" key="2">
    <source>
        <dbReference type="ARBA" id="ARBA00022679"/>
    </source>
</evidence>
<dbReference type="Gene3D" id="1.10.287.1350">
    <property type="match status" value="1"/>
</dbReference>
<accession>A0ABS1V1U4</accession>
<dbReference type="InterPro" id="IPR036390">
    <property type="entry name" value="WH_DNA-bd_sf"/>
</dbReference>
<reference evidence="6 7" key="1">
    <citation type="submission" date="2021-01" db="EMBL/GenBank/DDBJ databases">
        <title>Belnapia mucosa sp. nov. and Belnapia arida sp. nov., isolated from the Tabernas Desert (Almeria, Spain).</title>
        <authorList>
            <person name="Molina-Menor E."/>
            <person name="Vidal-Verdu A."/>
            <person name="Calonge A."/>
            <person name="Satari L."/>
            <person name="Pereto Magraner J."/>
            <person name="Porcar Miralles M."/>
        </authorList>
    </citation>
    <scope>NUCLEOTIDE SEQUENCE [LARGE SCALE GENOMIC DNA]</scope>
    <source>
        <strain evidence="6 7">T6</strain>
    </source>
</reference>
<dbReference type="InterPro" id="IPR001077">
    <property type="entry name" value="COMT_C"/>
</dbReference>
<dbReference type="RefSeq" id="WP_202825383.1">
    <property type="nucleotide sequence ID" value="NZ_JAEUXJ010000003.1"/>
</dbReference>
<evidence type="ECO:0000313" key="7">
    <source>
        <dbReference type="Proteomes" id="UP000606490"/>
    </source>
</evidence>
<keyword evidence="2" id="KW-0808">Transferase</keyword>
<dbReference type="GO" id="GO:0032259">
    <property type="term" value="P:methylation"/>
    <property type="evidence" value="ECO:0007669"/>
    <property type="project" value="UniProtKB-KW"/>
</dbReference>
<dbReference type="EMBL" id="JAEUXJ010000003">
    <property type="protein sequence ID" value="MBL6455653.1"/>
    <property type="molecule type" value="Genomic_DNA"/>
</dbReference>
<organism evidence="6 7">
    <name type="scientific">Belnapia mucosa</name>
    <dbReference type="NCBI Taxonomy" id="2804532"/>
    <lineage>
        <taxon>Bacteria</taxon>
        <taxon>Pseudomonadati</taxon>
        <taxon>Pseudomonadota</taxon>
        <taxon>Alphaproteobacteria</taxon>
        <taxon>Acetobacterales</taxon>
        <taxon>Roseomonadaceae</taxon>
        <taxon>Belnapia</taxon>
    </lineage>
</organism>
<dbReference type="Gene3D" id="1.10.10.10">
    <property type="entry name" value="Winged helix-like DNA-binding domain superfamily/Winged helix DNA-binding domain"/>
    <property type="match status" value="1"/>
</dbReference>
<dbReference type="InterPro" id="IPR036388">
    <property type="entry name" value="WH-like_DNA-bd_sf"/>
</dbReference>
<dbReference type="InterPro" id="IPR016461">
    <property type="entry name" value="COMT-like"/>
</dbReference>
<keyword evidence="1 6" id="KW-0489">Methyltransferase</keyword>
<sequence length="381" mass="40721">MSGAMARPAGLLDRVRDTYDRILASPRFRSLATRFPLTRPVARRRVRALFDLCAGFVYSQVLLACVRLRLFDILRDGPEEESRLAARLALPPESAARLFAAAASLGLLARRSGGRWGLGPLGAAMVDNLGVTAMVEHHALVYGDLADPVALLRRPRGGNHLSGYWPYAGTAAPAALRPDQVAAYTDLMAASQPIIAEEVLAAISLRPHRCLLDVGGGDGSFLRAAGTRHPHLRLMLFDLPAVAERARPRFAAAGMADRASLHGGDVTTDALPRGADILSLVRVIHDHDDDRVLAILRAARAALPPGGTLLLAEPMAATPGAEPIGEAYFGFYLLAMGTGRARTPAELSVLLRQAGFTAPRLRPTRTPLLVRVMTAEAVVNT</sequence>
<gene>
    <name evidence="6" type="ORF">JMJ55_09985</name>
</gene>
<evidence type="ECO:0000313" key="6">
    <source>
        <dbReference type="EMBL" id="MBL6455653.1"/>
    </source>
</evidence>
<protein>
    <submittedName>
        <fullName evidence="6">Methyltransferase domain-containing protein</fullName>
    </submittedName>
</protein>
<keyword evidence="3" id="KW-0949">S-adenosyl-L-methionine</keyword>
<dbReference type="GO" id="GO:0008168">
    <property type="term" value="F:methyltransferase activity"/>
    <property type="evidence" value="ECO:0007669"/>
    <property type="project" value="UniProtKB-KW"/>
</dbReference>
<evidence type="ECO:0000259" key="4">
    <source>
        <dbReference type="Pfam" id="PF00891"/>
    </source>
</evidence>
<dbReference type="Pfam" id="PF00891">
    <property type="entry name" value="Methyltransf_2"/>
    <property type="match status" value="1"/>
</dbReference>
<feature type="domain" description="O-methyltransferase C-terminal" evidence="4">
    <location>
        <begin position="178"/>
        <end position="356"/>
    </location>
</feature>
<dbReference type="Gene3D" id="3.40.50.150">
    <property type="entry name" value="Vaccinia Virus protein VP39"/>
    <property type="match status" value="1"/>
</dbReference>
<dbReference type="InterPro" id="IPR012967">
    <property type="entry name" value="COMT_dimerisation"/>
</dbReference>
<dbReference type="Proteomes" id="UP000606490">
    <property type="component" value="Unassembled WGS sequence"/>
</dbReference>
<name>A0ABS1V1U4_9PROT</name>
<dbReference type="SUPFAM" id="SSF46785">
    <property type="entry name" value="Winged helix' DNA-binding domain"/>
    <property type="match status" value="1"/>
</dbReference>
<feature type="domain" description="O-methyltransferase dimerisation" evidence="5">
    <location>
        <begin position="51"/>
        <end position="126"/>
    </location>
</feature>
<proteinExistence type="predicted"/>
<dbReference type="PROSITE" id="PS51683">
    <property type="entry name" value="SAM_OMT_II"/>
    <property type="match status" value="1"/>
</dbReference>
<dbReference type="PIRSF" id="PIRSF005739">
    <property type="entry name" value="O-mtase"/>
    <property type="match status" value="1"/>
</dbReference>
<dbReference type="InterPro" id="IPR029063">
    <property type="entry name" value="SAM-dependent_MTases_sf"/>
</dbReference>
<dbReference type="Pfam" id="PF08100">
    <property type="entry name" value="Dimerisation"/>
    <property type="match status" value="1"/>
</dbReference>
<evidence type="ECO:0000256" key="1">
    <source>
        <dbReference type="ARBA" id="ARBA00022603"/>
    </source>
</evidence>
<evidence type="ECO:0000256" key="3">
    <source>
        <dbReference type="ARBA" id="ARBA00022691"/>
    </source>
</evidence>
<comment type="caution">
    <text evidence="6">The sequence shown here is derived from an EMBL/GenBank/DDBJ whole genome shotgun (WGS) entry which is preliminary data.</text>
</comment>